<keyword evidence="2" id="KW-0269">Exonuclease</keyword>
<sequence length="453" mass="51346">MYTIIDIETTGNGIKGNKITEIAIFKYDGDQIVDEFTSLVNPQCPIPYFITGLTGIDDNMVKDAPTFQEISQSIQDITEGCVFVAHAVNFDYGVIKEEFRQIGIDYTRKKLCTVRLSRKLIPGLHSYSLGKLCSAVQIPLTDRHRAHGDAHATTLLFQKLLNTPNGEPIFQKFLNARSQEATLPPHLPKSVFDKIPPKPGIYYFKNQRGDIIYVGKAINLKKRVLGHFYDKSVKETQLCSETADIDFKLSGSELVALLMESAEIKRLFPPYNRAQKRTLKQYAIFEYEDRNGIRHLAFNTLKGIPNPLKVFYNQTDCRAYLEEICKNFALCPKYCHLQQTNAACSHHRITTCEGICKSEESAESYNEKVKTAISAMKSLESEVRIIREKGRNSNEQAVVLISEGVYKGYGFIDQEMEVSSLEDIESFIIPQKNTLEAQRIVESLLPKLESFVL</sequence>
<dbReference type="InterPro" id="IPR012337">
    <property type="entry name" value="RNaseH-like_sf"/>
</dbReference>
<dbReference type="Pfam" id="PF00929">
    <property type="entry name" value="RNase_T"/>
    <property type="match status" value="1"/>
</dbReference>
<reference evidence="3" key="1">
    <citation type="journal article" date="2019" name="Int. J. Syst. Evol. Microbiol.">
        <title>The Global Catalogue of Microorganisms (GCM) 10K type strain sequencing project: providing services to taxonomists for standard genome sequencing and annotation.</title>
        <authorList>
            <consortium name="The Broad Institute Genomics Platform"/>
            <consortium name="The Broad Institute Genome Sequencing Center for Infectious Disease"/>
            <person name="Wu L."/>
            <person name="Ma J."/>
        </authorList>
    </citation>
    <scope>NUCLEOTIDE SEQUENCE [LARGE SCALE GENOMIC DNA]</scope>
    <source>
        <strain evidence="3">CGMCC 1.15774</strain>
    </source>
</reference>
<dbReference type="InterPro" id="IPR000305">
    <property type="entry name" value="GIY-YIG_endonuc"/>
</dbReference>
<keyword evidence="2" id="KW-0540">Nuclease</keyword>
<dbReference type="PROSITE" id="PS50164">
    <property type="entry name" value="GIY_YIG"/>
    <property type="match status" value="1"/>
</dbReference>
<dbReference type="SMART" id="SM00479">
    <property type="entry name" value="EXOIII"/>
    <property type="match status" value="1"/>
</dbReference>
<dbReference type="InterPro" id="IPR013520">
    <property type="entry name" value="Ribonucl_H"/>
</dbReference>
<keyword evidence="3" id="KW-1185">Reference proteome</keyword>
<gene>
    <name evidence="2" type="ORF">ACFOWS_04355</name>
</gene>
<dbReference type="SUPFAM" id="SSF53098">
    <property type="entry name" value="Ribonuclease H-like"/>
    <property type="match status" value="1"/>
</dbReference>
<proteinExistence type="predicted"/>
<dbReference type="CDD" id="cd06127">
    <property type="entry name" value="DEDDh"/>
    <property type="match status" value="1"/>
</dbReference>
<dbReference type="PANTHER" id="PTHR30231">
    <property type="entry name" value="DNA POLYMERASE III SUBUNIT EPSILON"/>
    <property type="match status" value="1"/>
</dbReference>
<dbReference type="Gene3D" id="3.40.1440.10">
    <property type="entry name" value="GIY-YIG endonuclease"/>
    <property type="match status" value="1"/>
</dbReference>
<dbReference type="InterPro" id="IPR047296">
    <property type="entry name" value="GIY-YIG_UvrC_Cho"/>
</dbReference>
<dbReference type="SMART" id="SM00465">
    <property type="entry name" value="GIYc"/>
    <property type="match status" value="1"/>
</dbReference>
<dbReference type="Pfam" id="PF01541">
    <property type="entry name" value="GIY-YIG"/>
    <property type="match status" value="1"/>
</dbReference>
<dbReference type="NCBIfam" id="TIGR00573">
    <property type="entry name" value="dnaq"/>
    <property type="match status" value="1"/>
</dbReference>
<protein>
    <submittedName>
        <fullName evidence="2">Exonuclease domain-containing protein</fullName>
    </submittedName>
</protein>
<dbReference type="PANTHER" id="PTHR30231:SF37">
    <property type="entry name" value="EXODEOXYRIBONUCLEASE 10"/>
    <property type="match status" value="1"/>
</dbReference>
<evidence type="ECO:0000259" key="1">
    <source>
        <dbReference type="PROSITE" id="PS50164"/>
    </source>
</evidence>
<comment type="caution">
    <text evidence="2">The sequence shown here is derived from an EMBL/GenBank/DDBJ whole genome shotgun (WGS) entry which is preliminary data.</text>
</comment>
<accession>A0ABV8PKB7</accession>
<dbReference type="EMBL" id="JBHSCL010000004">
    <property type="protein sequence ID" value="MFC4219349.1"/>
    <property type="molecule type" value="Genomic_DNA"/>
</dbReference>
<dbReference type="InterPro" id="IPR006054">
    <property type="entry name" value="DnaQ"/>
</dbReference>
<feature type="domain" description="GIY-YIG" evidence="1">
    <location>
        <begin position="197"/>
        <end position="273"/>
    </location>
</feature>
<organism evidence="2 3">
    <name type="scientific">Flagellimonas marina</name>
    <dbReference type="NCBI Taxonomy" id="1775168"/>
    <lineage>
        <taxon>Bacteria</taxon>
        <taxon>Pseudomonadati</taxon>
        <taxon>Bacteroidota</taxon>
        <taxon>Flavobacteriia</taxon>
        <taxon>Flavobacteriales</taxon>
        <taxon>Flavobacteriaceae</taxon>
        <taxon>Flagellimonas</taxon>
    </lineage>
</organism>
<keyword evidence="2" id="KW-0378">Hydrolase</keyword>
<dbReference type="Proteomes" id="UP001595841">
    <property type="component" value="Unassembled WGS sequence"/>
</dbReference>
<dbReference type="SUPFAM" id="SSF82771">
    <property type="entry name" value="GIY-YIG endonuclease"/>
    <property type="match status" value="1"/>
</dbReference>
<dbReference type="RefSeq" id="WP_379764472.1">
    <property type="nucleotide sequence ID" value="NZ_JBHSCL010000004.1"/>
</dbReference>
<evidence type="ECO:0000313" key="3">
    <source>
        <dbReference type="Proteomes" id="UP001595841"/>
    </source>
</evidence>
<evidence type="ECO:0000313" key="2">
    <source>
        <dbReference type="EMBL" id="MFC4219349.1"/>
    </source>
</evidence>
<name>A0ABV8PKB7_9FLAO</name>
<dbReference type="Gene3D" id="3.30.420.10">
    <property type="entry name" value="Ribonuclease H-like superfamily/Ribonuclease H"/>
    <property type="match status" value="1"/>
</dbReference>
<dbReference type="CDD" id="cd10434">
    <property type="entry name" value="GIY-YIG_UvrC_Cho"/>
    <property type="match status" value="1"/>
</dbReference>
<dbReference type="InterPro" id="IPR036397">
    <property type="entry name" value="RNaseH_sf"/>
</dbReference>
<dbReference type="GO" id="GO:0004527">
    <property type="term" value="F:exonuclease activity"/>
    <property type="evidence" value="ECO:0007669"/>
    <property type="project" value="UniProtKB-KW"/>
</dbReference>
<dbReference type="InterPro" id="IPR035901">
    <property type="entry name" value="GIY-YIG_endonuc_sf"/>
</dbReference>